<protein>
    <submittedName>
        <fullName evidence="2">Galactose-6-phosphate isomerase</fullName>
    </submittedName>
</protein>
<dbReference type="Gene3D" id="3.40.1400.10">
    <property type="entry name" value="Sugar-phosphate isomerase, RpiB/LacA/LacB"/>
    <property type="match status" value="1"/>
</dbReference>
<organism evidence="2 3">
    <name type="scientific">Williamsoniiplasma lucivorax</name>
    <dbReference type="NCBI Taxonomy" id="209274"/>
    <lineage>
        <taxon>Bacteria</taxon>
        <taxon>Bacillati</taxon>
        <taxon>Mycoplasmatota</taxon>
        <taxon>Mollicutes</taxon>
        <taxon>Entomoplasmatales</taxon>
        <taxon>Williamsoniiplasma</taxon>
    </lineage>
</organism>
<dbReference type="Proteomes" id="UP000237865">
    <property type="component" value="Unassembled WGS sequence"/>
</dbReference>
<dbReference type="STRING" id="1399797.GCA_000518285_00649"/>
<reference evidence="2 3" key="1">
    <citation type="submission" date="2017-11" db="EMBL/GenBank/DDBJ databases">
        <title>Genome sequence of Entomoplasma lucivorax PIPN-2 (ATCC 49196).</title>
        <authorList>
            <person name="Lo W.-S."/>
            <person name="Gasparich G.E."/>
            <person name="Kuo C.-H."/>
        </authorList>
    </citation>
    <scope>NUCLEOTIDE SEQUENCE [LARGE SCALE GENOMIC DNA]</scope>
    <source>
        <strain evidence="2 3">PIPN-2</strain>
    </source>
</reference>
<dbReference type="GO" id="GO:0005975">
    <property type="term" value="P:carbohydrate metabolic process"/>
    <property type="evidence" value="ECO:0007669"/>
    <property type="project" value="InterPro"/>
</dbReference>
<dbReference type="EMBL" id="PHNE01000001">
    <property type="protein sequence ID" value="PPE05739.1"/>
    <property type="molecule type" value="Genomic_DNA"/>
</dbReference>
<dbReference type="InterPro" id="IPR036569">
    <property type="entry name" value="RpiB_LacA_LacB_sf"/>
</dbReference>
<keyword evidence="3" id="KW-1185">Reference proteome</keyword>
<evidence type="ECO:0000313" key="3">
    <source>
        <dbReference type="Proteomes" id="UP000237865"/>
    </source>
</evidence>
<proteinExistence type="inferred from homology"/>
<evidence type="ECO:0000256" key="1">
    <source>
        <dbReference type="ARBA" id="ARBA00008754"/>
    </source>
</evidence>
<dbReference type="GO" id="GO:0016861">
    <property type="term" value="F:intramolecular oxidoreductase activity, interconverting aldoses and ketoses"/>
    <property type="evidence" value="ECO:0007669"/>
    <property type="project" value="UniProtKB-ARBA"/>
</dbReference>
<dbReference type="RefSeq" id="WP_051437316.1">
    <property type="nucleotide sequence ID" value="NZ_PHNE01000001.1"/>
</dbReference>
<accession>A0A2S5REI2</accession>
<dbReference type="AlphaFoldDB" id="A0A2S5REI2"/>
<keyword evidence="2" id="KW-0413">Isomerase</keyword>
<comment type="similarity">
    <text evidence="1">Belongs to the LacAB/RpiB family.</text>
</comment>
<gene>
    <name evidence="2" type="primary">lacA</name>
    <name evidence="2" type="ORF">ELUCI_v1c00250</name>
</gene>
<dbReference type="Pfam" id="PF02502">
    <property type="entry name" value="LacAB_rpiB"/>
    <property type="match status" value="1"/>
</dbReference>
<dbReference type="InterPro" id="IPR003500">
    <property type="entry name" value="RpiB_LacA_LacB"/>
</dbReference>
<sequence>MEKIKLLLLGKKNAVFKNDLSKVIYSLNKALIIEECEMTFEKLVQINEEMQNKQYDRLVIIEDYGSLPFMVLAKFHGNIVAQISDEYSSHMTSEHNGSNILVIGSELTGQETIRNIVQQYVATHFAAGRHMVRIDMLNEMV</sequence>
<dbReference type="SUPFAM" id="SSF89623">
    <property type="entry name" value="Ribose/Galactose isomerase RpiB/AlsB"/>
    <property type="match status" value="1"/>
</dbReference>
<evidence type="ECO:0000313" key="2">
    <source>
        <dbReference type="EMBL" id="PPE05739.1"/>
    </source>
</evidence>
<name>A0A2S5REI2_9MOLU</name>
<comment type="caution">
    <text evidence="2">The sequence shown here is derived from an EMBL/GenBank/DDBJ whole genome shotgun (WGS) entry which is preliminary data.</text>
</comment>